<dbReference type="InterPro" id="IPR036390">
    <property type="entry name" value="WH_DNA-bd_sf"/>
</dbReference>
<dbReference type="GO" id="GO:0003677">
    <property type="term" value="F:DNA binding"/>
    <property type="evidence" value="ECO:0007669"/>
    <property type="project" value="UniProtKB-KW"/>
</dbReference>
<dbReference type="GO" id="GO:0003700">
    <property type="term" value="F:DNA-binding transcription factor activity"/>
    <property type="evidence" value="ECO:0007669"/>
    <property type="project" value="InterPro"/>
</dbReference>
<comment type="caution">
    <text evidence="5">The sequence shown here is derived from an EMBL/GenBank/DDBJ whole genome shotgun (WGS) entry which is preliminary data.</text>
</comment>
<dbReference type="SMART" id="SM00347">
    <property type="entry name" value="HTH_MARR"/>
    <property type="match status" value="1"/>
</dbReference>
<dbReference type="InterPro" id="IPR000835">
    <property type="entry name" value="HTH_MarR-typ"/>
</dbReference>
<evidence type="ECO:0000256" key="3">
    <source>
        <dbReference type="ARBA" id="ARBA00023163"/>
    </source>
</evidence>
<proteinExistence type="predicted"/>
<dbReference type="Gene3D" id="1.10.10.10">
    <property type="entry name" value="Winged helix-like DNA-binding domain superfamily/Winged helix DNA-binding domain"/>
    <property type="match status" value="1"/>
</dbReference>
<keyword evidence="1" id="KW-0805">Transcription regulation</keyword>
<dbReference type="PROSITE" id="PS01117">
    <property type="entry name" value="HTH_MARR_1"/>
    <property type="match status" value="1"/>
</dbReference>
<reference evidence="5 6" key="1">
    <citation type="submission" date="2018-10" db="EMBL/GenBank/DDBJ databases">
        <title>Oceanobacillus sp. YLB-02 draft genome.</title>
        <authorList>
            <person name="Yu L."/>
        </authorList>
    </citation>
    <scope>NUCLEOTIDE SEQUENCE [LARGE SCALE GENOMIC DNA]</scope>
    <source>
        <strain evidence="5 6">YLB-02</strain>
    </source>
</reference>
<dbReference type="EMBL" id="RCHR01000013">
    <property type="protein sequence ID" value="RLL40130.1"/>
    <property type="molecule type" value="Genomic_DNA"/>
</dbReference>
<keyword evidence="6" id="KW-1185">Reference proteome</keyword>
<dbReference type="PANTHER" id="PTHR42756:SF1">
    <property type="entry name" value="TRANSCRIPTIONAL REPRESSOR OF EMRAB OPERON"/>
    <property type="match status" value="1"/>
</dbReference>
<evidence type="ECO:0000259" key="4">
    <source>
        <dbReference type="PROSITE" id="PS50995"/>
    </source>
</evidence>
<dbReference type="Pfam" id="PF01047">
    <property type="entry name" value="MarR"/>
    <property type="match status" value="1"/>
</dbReference>
<organism evidence="5 6">
    <name type="scientific">Oceanobacillus piezotolerans</name>
    <dbReference type="NCBI Taxonomy" id="2448030"/>
    <lineage>
        <taxon>Bacteria</taxon>
        <taxon>Bacillati</taxon>
        <taxon>Bacillota</taxon>
        <taxon>Bacilli</taxon>
        <taxon>Bacillales</taxon>
        <taxon>Bacillaceae</taxon>
        <taxon>Oceanobacillus</taxon>
    </lineage>
</organism>
<dbReference type="PANTHER" id="PTHR42756">
    <property type="entry name" value="TRANSCRIPTIONAL REGULATOR, MARR"/>
    <property type="match status" value="1"/>
</dbReference>
<gene>
    <name evidence="5" type="ORF">D8M04_19510</name>
</gene>
<keyword evidence="3" id="KW-0804">Transcription</keyword>
<dbReference type="PRINTS" id="PR00598">
    <property type="entry name" value="HTHMARR"/>
</dbReference>
<dbReference type="OrthoDB" id="9799747at2"/>
<dbReference type="AlphaFoldDB" id="A0A498D609"/>
<keyword evidence="2" id="KW-0238">DNA-binding</keyword>
<dbReference type="Proteomes" id="UP000270219">
    <property type="component" value="Unassembled WGS sequence"/>
</dbReference>
<feature type="domain" description="HTH marR-type" evidence="4">
    <location>
        <begin position="11"/>
        <end position="143"/>
    </location>
</feature>
<sequence length="149" mass="17234">MYQGNEQVEKDLRLFRIWLKSTKTVFDILHEDIKGFGLTVENFMVLELLYNKGSHHIQTISEKLMIPSGSITYVVNKLEKKELVKKEQDPSNRRYWKVSLTDKGEELFHEIFPQHVETIGNIFGSLDDNEKGQLAELLKIVGLNAKVSN</sequence>
<dbReference type="PROSITE" id="PS50995">
    <property type="entry name" value="HTH_MARR_2"/>
    <property type="match status" value="1"/>
</dbReference>
<dbReference type="InterPro" id="IPR036388">
    <property type="entry name" value="WH-like_DNA-bd_sf"/>
</dbReference>
<dbReference type="RefSeq" id="WP_121525089.1">
    <property type="nucleotide sequence ID" value="NZ_RCHR01000013.1"/>
</dbReference>
<accession>A0A498D609</accession>
<name>A0A498D609_9BACI</name>
<evidence type="ECO:0000313" key="6">
    <source>
        <dbReference type="Proteomes" id="UP000270219"/>
    </source>
</evidence>
<evidence type="ECO:0000256" key="1">
    <source>
        <dbReference type="ARBA" id="ARBA00023015"/>
    </source>
</evidence>
<dbReference type="InterPro" id="IPR023187">
    <property type="entry name" value="Tscrpt_reg_MarR-type_CS"/>
</dbReference>
<evidence type="ECO:0000256" key="2">
    <source>
        <dbReference type="ARBA" id="ARBA00023125"/>
    </source>
</evidence>
<evidence type="ECO:0000313" key="5">
    <source>
        <dbReference type="EMBL" id="RLL40130.1"/>
    </source>
</evidence>
<protein>
    <submittedName>
        <fullName evidence="5">MarR family transcriptional regulator</fullName>
    </submittedName>
</protein>
<dbReference type="SUPFAM" id="SSF46785">
    <property type="entry name" value="Winged helix' DNA-binding domain"/>
    <property type="match status" value="1"/>
</dbReference>